<dbReference type="InterPro" id="IPR052044">
    <property type="entry name" value="PKS_Associated_Protein"/>
</dbReference>
<dbReference type="InterPro" id="IPR014710">
    <property type="entry name" value="RmlC-like_jellyroll"/>
</dbReference>
<dbReference type="PANTHER" id="PTHR36114">
    <property type="entry name" value="16.7 KDA PROTEIN IN WHIE LOCUS"/>
    <property type="match status" value="1"/>
</dbReference>
<evidence type="ECO:0000313" key="2">
    <source>
        <dbReference type="EMBL" id="WOO81710.1"/>
    </source>
</evidence>
<dbReference type="Gene3D" id="2.60.120.10">
    <property type="entry name" value="Jelly Rolls"/>
    <property type="match status" value="1"/>
</dbReference>
<sequence length="127" mass="13762">MPPAVVPIIDKLSAVSTAWSPVQAASFNGQDIKVVLLQGDFVWHSHPDTDEVFFVQEGSMEMGVREGGVESVLKLNKGDMYVVPQGQEHRPLNANCRVLLFEKAGTVNTGDFDGEVPGHITQTDGRA</sequence>
<dbReference type="PANTHER" id="PTHR36114:SF1">
    <property type="entry name" value="16.7 KDA PROTEIN IN WHIE LOCUS"/>
    <property type="match status" value="1"/>
</dbReference>
<reference evidence="2" key="1">
    <citation type="submission" date="2023-10" db="EMBL/GenBank/DDBJ databases">
        <authorList>
            <person name="Noh H."/>
        </authorList>
    </citation>
    <scope>NUCLEOTIDE SEQUENCE</scope>
    <source>
        <strain evidence="2">DUCC4014</strain>
    </source>
</reference>
<dbReference type="InterPro" id="IPR011051">
    <property type="entry name" value="RmlC_Cupin_sf"/>
</dbReference>
<dbReference type="AlphaFoldDB" id="A0AAF0Y7W2"/>
<protein>
    <submittedName>
        <fullName evidence="2">Purtative protein YdbB</fullName>
    </submittedName>
</protein>
<feature type="domain" description="Cupin type-2" evidence="1">
    <location>
        <begin position="40"/>
        <end position="95"/>
    </location>
</feature>
<keyword evidence="3" id="KW-1185">Reference proteome</keyword>
<dbReference type="GeneID" id="87808459"/>
<organism evidence="2 3">
    <name type="scientific">Vanrija pseudolonga</name>
    <dbReference type="NCBI Taxonomy" id="143232"/>
    <lineage>
        <taxon>Eukaryota</taxon>
        <taxon>Fungi</taxon>
        <taxon>Dikarya</taxon>
        <taxon>Basidiomycota</taxon>
        <taxon>Agaricomycotina</taxon>
        <taxon>Tremellomycetes</taxon>
        <taxon>Trichosporonales</taxon>
        <taxon>Trichosporonaceae</taxon>
        <taxon>Vanrija</taxon>
    </lineage>
</organism>
<dbReference type="InterPro" id="IPR013096">
    <property type="entry name" value="Cupin_2"/>
</dbReference>
<accession>A0AAF0Y7W2</accession>
<dbReference type="CDD" id="cd02226">
    <property type="entry name" value="cupin_YdbB-like"/>
    <property type="match status" value="1"/>
</dbReference>
<dbReference type="EMBL" id="CP086717">
    <property type="protein sequence ID" value="WOO81710.1"/>
    <property type="molecule type" value="Genomic_DNA"/>
</dbReference>
<proteinExistence type="predicted"/>
<gene>
    <name evidence="2" type="primary">ydbB</name>
    <name evidence="2" type="ORF">LOC62_04G005230</name>
</gene>
<dbReference type="Pfam" id="PF07883">
    <property type="entry name" value="Cupin_2"/>
    <property type="match status" value="1"/>
</dbReference>
<name>A0AAF0Y7W2_9TREE</name>
<dbReference type="RefSeq" id="XP_062627742.1">
    <property type="nucleotide sequence ID" value="XM_062771758.1"/>
</dbReference>
<dbReference type="GO" id="GO:0030145">
    <property type="term" value="F:manganese ion binding"/>
    <property type="evidence" value="ECO:0007669"/>
    <property type="project" value="InterPro"/>
</dbReference>
<evidence type="ECO:0000313" key="3">
    <source>
        <dbReference type="Proteomes" id="UP000827549"/>
    </source>
</evidence>
<dbReference type="PRINTS" id="PR00325">
    <property type="entry name" value="GERMIN"/>
</dbReference>
<evidence type="ECO:0000259" key="1">
    <source>
        <dbReference type="Pfam" id="PF07883"/>
    </source>
</evidence>
<dbReference type="SUPFAM" id="SSF51182">
    <property type="entry name" value="RmlC-like cupins"/>
    <property type="match status" value="1"/>
</dbReference>
<dbReference type="Proteomes" id="UP000827549">
    <property type="component" value="Chromosome 4"/>
</dbReference>
<dbReference type="InterPro" id="IPR001929">
    <property type="entry name" value="Germin"/>
</dbReference>